<keyword evidence="1" id="KW-0472">Membrane</keyword>
<evidence type="ECO:0000313" key="2">
    <source>
        <dbReference type="EMBL" id="QXE23539.1"/>
    </source>
</evidence>
<reference evidence="2" key="1">
    <citation type="submission" date="2017-04" db="EMBL/GenBank/DDBJ databases">
        <title>Genome deletions in a multicellular cyanobacterial endosymbiont for morphological adaptation in marine diatoms.</title>
        <authorList>
            <person name="Wang Y."/>
            <person name="Gao H."/>
            <person name="Li R."/>
            <person name="Xu X."/>
        </authorList>
    </citation>
    <scope>NUCLEOTIDE SEQUENCE</scope>
    <source>
        <strain evidence="2">FACHB 800</strain>
    </source>
</reference>
<feature type="transmembrane region" description="Helical" evidence="1">
    <location>
        <begin position="14"/>
        <end position="34"/>
    </location>
</feature>
<dbReference type="KEGG" id="rsin:B6N60_02229"/>
<keyword evidence="1" id="KW-1133">Transmembrane helix</keyword>
<dbReference type="EMBL" id="CP021056">
    <property type="protein sequence ID" value="QXE23539.1"/>
    <property type="molecule type" value="Genomic_DNA"/>
</dbReference>
<evidence type="ECO:0000256" key="1">
    <source>
        <dbReference type="SAM" id="Phobius"/>
    </source>
</evidence>
<name>A0A975T7G9_9NOST</name>
<keyword evidence="3" id="KW-1185">Reference proteome</keyword>
<evidence type="ECO:0000313" key="3">
    <source>
        <dbReference type="Proteomes" id="UP000683511"/>
    </source>
</evidence>
<accession>A0A975T7G9</accession>
<proteinExistence type="predicted"/>
<organism evidence="2 3">
    <name type="scientific">Richelia sinica FACHB-800</name>
    <dbReference type="NCBI Taxonomy" id="1357546"/>
    <lineage>
        <taxon>Bacteria</taxon>
        <taxon>Bacillati</taxon>
        <taxon>Cyanobacteriota</taxon>
        <taxon>Cyanophyceae</taxon>
        <taxon>Nostocales</taxon>
        <taxon>Nostocaceae</taxon>
        <taxon>Richelia</taxon>
    </lineage>
</organism>
<keyword evidence="1" id="KW-0812">Transmembrane</keyword>
<protein>
    <submittedName>
        <fullName evidence="2">Uncharacterized protein</fullName>
    </submittedName>
</protein>
<dbReference type="AlphaFoldDB" id="A0A975T7G9"/>
<dbReference type="Proteomes" id="UP000683511">
    <property type="component" value="Chromosome"/>
</dbReference>
<gene>
    <name evidence="2" type="ORF">B6N60_02229</name>
</gene>
<sequence length="36" mass="4028">MAILLSDGWFLTHITLASILAISAETSIVAFPWFQY</sequence>